<keyword evidence="7" id="KW-1133">Transmembrane helix</keyword>
<feature type="coiled-coil region" evidence="6">
    <location>
        <begin position="38"/>
        <end position="72"/>
    </location>
</feature>
<dbReference type="Gene3D" id="3.40.30.10">
    <property type="entry name" value="Glutaredoxin"/>
    <property type="match status" value="1"/>
</dbReference>
<dbReference type="InterPro" id="IPR012336">
    <property type="entry name" value="Thioredoxin-like_fold"/>
</dbReference>
<evidence type="ECO:0000313" key="9">
    <source>
        <dbReference type="EMBL" id="OGF40582.1"/>
    </source>
</evidence>
<keyword evidence="4" id="KW-1015">Disulfide bond</keyword>
<keyword evidence="7" id="KW-0812">Transmembrane</keyword>
<evidence type="ECO:0000256" key="7">
    <source>
        <dbReference type="SAM" id="Phobius"/>
    </source>
</evidence>
<keyword evidence="6" id="KW-0175">Coiled coil</keyword>
<comment type="similarity">
    <text evidence="1">Belongs to the thioredoxin family. DsbA subfamily.</text>
</comment>
<keyword evidence="5" id="KW-0676">Redox-active center</keyword>
<dbReference type="AlphaFoldDB" id="A0A1F5TNL5"/>
<evidence type="ECO:0000256" key="1">
    <source>
        <dbReference type="ARBA" id="ARBA00005791"/>
    </source>
</evidence>
<dbReference type="InterPro" id="IPR036249">
    <property type="entry name" value="Thioredoxin-like_sf"/>
</dbReference>
<keyword evidence="3" id="KW-0560">Oxidoreductase</keyword>
<evidence type="ECO:0000259" key="8">
    <source>
        <dbReference type="Pfam" id="PF13462"/>
    </source>
</evidence>
<evidence type="ECO:0000256" key="6">
    <source>
        <dbReference type="SAM" id="Coils"/>
    </source>
</evidence>
<gene>
    <name evidence="9" type="ORF">A2531_03565</name>
</gene>
<evidence type="ECO:0000256" key="2">
    <source>
        <dbReference type="ARBA" id="ARBA00022729"/>
    </source>
</evidence>
<accession>A0A1F5TNL5</accession>
<dbReference type="Pfam" id="PF13462">
    <property type="entry name" value="Thioredoxin_4"/>
    <property type="match status" value="1"/>
</dbReference>
<protein>
    <recommendedName>
        <fullName evidence="8">Thioredoxin-like fold domain-containing protein</fullName>
    </recommendedName>
</protein>
<evidence type="ECO:0000256" key="4">
    <source>
        <dbReference type="ARBA" id="ARBA00023157"/>
    </source>
</evidence>
<dbReference type="EMBL" id="MFGO01000025">
    <property type="protein sequence ID" value="OGF40582.1"/>
    <property type="molecule type" value="Genomic_DNA"/>
</dbReference>
<keyword evidence="7" id="KW-0472">Membrane</keyword>
<feature type="transmembrane region" description="Helical" evidence="7">
    <location>
        <begin position="12"/>
        <end position="33"/>
    </location>
</feature>
<evidence type="ECO:0000256" key="5">
    <source>
        <dbReference type="ARBA" id="ARBA00023284"/>
    </source>
</evidence>
<keyword evidence="2" id="KW-0732">Signal</keyword>
<dbReference type="PANTHER" id="PTHR13887:SF14">
    <property type="entry name" value="DISULFIDE BOND FORMATION PROTEIN D"/>
    <property type="match status" value="1"/>
</dbReference>
<name>A0A1F5TNL5_9BACT</name>
<dbReference type="PANTHER" id="PTHR13887">
    <property type="entry name" value="GLUTATHIONE S-TRANSFERASE KAPPA"/>
    <property type="match status" value="1"/>
</dbReference>
<proteinExistence type="inferred from homology"/>
<dbReference type="Proteomes" id="UP000177579">
    <property type="component" value="Unassembled WGS sequence"/>
</dbReference>
<evidence type="ECO:0000313" key="10">
    <source>
        <dbReference type="Proteomes" id="UP000177579"/>
    </source>
</evidence>
<organism evidence="9 10">
    <name type="scientific">Candidatus Falkowbacteria bacterium RIFOXYD2_FULL_34_120</name>
    <dbReference type="NCBI Taxonomy" id="1798007"/>
    <lineage>
        <taxon>Bacteria</taxon>
        <taxon>Candidatus Falkowiibacteriota</taxon>
    </lineage>
</organism>
<sequence length="260" mass="30000">MLKHKKQNNKSDVVIIVIAIASIVLFIFFAWYMQNKNFQKNTSSKQRLQNQIEEIQNNNKDVLRDAKNTKLEFVKAVNENDHYLGNIEAPVQMIIYGDFDDSFCADYSVILKELKNEFKEDVVIAFRHFPMRMNIFSFEAGLASECAGEQEKFWEMHDMIFMAKIANNLDSEQLKQIAKDIGLDEEMFNECLSSEKYSEKIETQEEEGRACGVTGVPATFVNTHVYPGSYPLDDFTGSDDRPRKGLRNVIQGYLDEIETE</sequence>
<comment type="caution">
    <text evidence="9">The sequence shown here is derived from an EMBL/GenBank/DDBJ whole genome shotgun (WGS) entry which is preliminary data.</text>
</comment>
<feature type="domain" description="Thioredoxin-like fold" evidence="8">
    <location>
        <begin position="78"/>
        <end position="235"/>
    </location>
</feature>
<reference evidence="9 10" key="1">
    <citation type="journal article" date="2016" name="Nat. Commun.">
        <title>Thousands of microbial genomes shed light on interconnected biogeochemical processes in an aquifer system.</title>
        <authorList>
            <person name="Anantharaman K."/>
            <person name="Brown C.T."/>
            <person name="Hug L.A."/>
            <person name="Sharon I."/>
            <person name="Castelle C.J."/>
            <person name="Probst A.J."/>
            <person name="Thomas B.C."/>
            <person name="Singh A."/>
            <person name="Wilkins M.J."/>
            <person name="Karaoz U."/>
            <person name="Brodie E.L."/>
            <person name="Williams K.H."/>
            <person name="Hubbard S.S."/>
            <person name="Banfield J.F."/>
        </authorList>
    </citation>
    <scope>NUCLEOTIDE SEQUENCE [LARGE SCALE GENOMIC DNA]</scope>
</reference>
<dbReference type="SUPFAM" id="SSF52833">
    <property type="entry name" value="Thioredoxin-like"/>
    <property type="match status" value="1"/>
</dbReference>
<evidence type="ECO:0000256" key="3">
    <source>
        <dbReference type="ARBA" id="ARBA00023002"/>
    </source>
</evidence>
<dbReference type="GO" id="GO:0016491">
    <property type="term" value="F:oxidoreductase activity"/>
    <property type="evidence" value="ECO:0007669"/>
    <property type="project" value="UniProtKB-KW"/>
</dbReference>